<dbReference type="UniPathway" id="UPA00219"/>
<name>A0A521AWS6_9RHOB</name>
<feature type="active site" description="Proton donor/acceptor" evidence="7">
    <location>
        <position position="159"/>
    </location>
</feature>
<dbReference type="InterPro" id="IPR005490">
    <property type="entry name" value="LD_TPept_cat_dom"/>
</dbReference>
<evidence type="ECO:0000256" key="4">
    <source>
        <dbReference type="ARBA" id="ARBA00022960"/>
    </source>
</evidence>
<feature type="domain" description="L,D-TPase catalytic" evidence="8">
    <location>
        <begin position="69"/>
        <end position="200"/>
    </location>
</feature>
<reference evidence="9 10" key="1">
    <citation type="submission" date="2017-05" db="EMBL/GenBank/DDBJ databases">
        <authorList>
            <person name="Varghese N."/>
            <person name="Submissions S."/>
        </authorList>
    </citation>
    <scope>NUCLEOTIDE SEQUENCE [LARGE SCALE GENOMIC DNA]</scope>
    <source>
        <strain evidence="9 10">DSM 29506</strain>
    </source>
</reference>
<dbReference type="CDD" id="cd16913">
    <property type="entry name" value="YkuD_like"/>
    <property type="match status" value="1"/>
</dbReference>
<comment type="pathway">
    <text evidence="1 7">Cell wall biogenesis; peptidoglycan biosynthesis.</text>
</comment>
<evidence type="ECO:0000256" key="3">
    <source>
        <dbReference type="ARBA" id="ARBA00022679"/>
    </source>
</evidence>
<dbReference type="GO" id="GO:0016740">
    <property type="term" value="F:transferase activity"/>
    <property type="evidence" value="ECO:0007669"/>
    <property type="project" value="UniProtKB-KW"/>
</dbReference>
<feature type="active site" description="Nucleophile" evidence="7">
    <location>
        <position position="176"/>
    </location>
</feature>
<dbReference type="PANTHER" id="PTHR36699:SF1">
    <property type="entry name" value="L,D-TRANSPEPTIDASE YAFK-RELATED"/>
    <property type="match status" value="1"/>
</dbReference>
<dbReference type="GO" id="GO:0008360">
    <property type="term" value="P:regulation of cell shape"/>
    <property type="evidence" value="ECO:0007669"/>
    <property type="project" value="UniProtKB-UniRule"/>
</dbReference>
<dbReference type="PROSITE" id="PS52029">
    <property type="entry name" value="LD_TPASE"/>
    <property type="match status" value="1"/>
</dbReference>
<dbReference type="Pfam" id="PF03734">
    <property type="entry name" value="YkuD"/>
    <property type="match status" value="1"/>
</dbReference>
<evidence type="ECO:0000256" key="6">
    <source>
        <dbReference type="ARBA" id="ARBA00023316"/>
    </source>
</evidence>
<keyword evidence="10" id="KW-1185">Reference proteome</keyword>
<keyword evidence="5 7" id="KW-0573">Peptidoglycan synthesis</keyword>
<sequence>MLNWWASSHSNPREVFGGATAESQKTVSNGKTVGAVQMRFVKFLLIGLVLVGLAGCSSKFKSYHGPEVTRVVVFKGERKMHLLHHDKALKSYDIGLGFAPVGHKNFEGDGKTPEGHYRIDRRNPNSEFHLSVGISYPNTADRTRAQAAGKSPGGDIFIHGRPGKYRDGGRDWTAGCIAVSDKEIEDIYAMVRNGTPISIYP</sequence>
<evidence type="ECO:0000313" key="9">
    <source>
        <dbReference type="EMBL" id="SMO39234.1"/>
    </source>
</evidence>
<accession>A0A521AWS6</accession>
<keyword evidence="4 7" id="KW-0133">Cell shape</keyword>
<keyword evidence="3" id="KW-0808">Transferase</keyword>
<dbReference type="GO" id="GO:0009252">
    <property type="term" value="P:peptidoglycan biosynthetic process"/>
    <property type="evidence" value="ECO:0007669"/>
    <property type="project" value="UniProtKB-UniPathway"/>
</dbReference>
<dbReference type="InterPro" id="IPR038063">
    <property type="entry name" value="Transpep_catalytic_dom"/>
</dbReference>
<evidence type="ECO:0000256" key="2">
    <source>
        <dbReference type="ARBA" id="ARBA00005992"/>
    </source>
</evidence>
<dbReference type="EMBL" id="FXTO01000001">
    <property type="protein sequence ID" value="SMO39234.1"/>
    <property type="molecule type" value="Genomic_DNA"/>
</dbReference>
<evidence type="ECO:0000256" key="7">
    <source>
        <dbReference type="PROSITE-ProRule" id="PRU01373"/>
    </source>
</evidence>
<dbReference type="AlphaFoldDB" id="A0A521AWS6"/>
<dbReference type="Gene3D" id="2.40.440.10">
    <property type="entry name" value="L,D-transpeptidase catalytic domain-like"/>
    <property type="match status" value="1"/>
</dbReference>
<dbReference type="SUPFAM" id="SSF141523">
    <property type="entry name" value="L,D-transpeptidase catalytic domain-like"/>
    <property type="match status" value="1"/>
</dbReference>
<organism evidence="9 10">
    <name type="scientific">Thalassovita litoralis</name>
    <dbReference type="NCBI Taxonomy" id="1010611"/>
    <lineage>
        <taxon>Bacteria</taxon>
        <taxon>Pseudomonadati</taxon>
        <taxon>Pseudomonadota</taxon>
        <taxon>Alphaproteobacteria</taxon>
        <taxon>Rhodobacterales</taxon>
        <taxon>Roseobacteraceae</taxon>
        <taxon>Thalassovita</taxon>
    </lineage>
</organism>
<proteinExistence type="inferred from homology"/>
<evidence type="ECO:0000256" key="1">
    <source>
        <dbReference type="ARBA" id="ARBA00004752"/>
    </source>
</evidence>
<evidence type="ECO:0000259" key="8">
    <source>
        <dbReference type="PROSITE" id="PS52029"/>
    </source>
</evidence>
<dbReference type="GO" id="GO:0071555">
    <property type="term" value="P:cell wall organization"/>
    <property type="evidence" value="ECO:0007669"/>
    <property type="project" value="UniProtKB-UniRule"/>
</dbReference>
<evidence type="ECO:0000256" key="5">
    <source>
        <dbReference type="ARBA" id="ARBA00022984"/>
    </source>
</evidence>
<protein>
    <submittedName>
        <fullName evidence="9">L,D-transpeptidase catalytic domain</fullName>
    </submittedName>
</protein>
<comment type="similarity">
    <text evidence="2">Belongs to the YkuD family.</text>
</comment>
<gene>
    <name evidence="9" type="ORF">SAMN06265173_101407</name>
</gene>
<dbReference type="Proteomes" id="UP000316030">
    <property type="component" value="Unassembled WGS sequence"/>
</dbReference>
<dbReference type="PANTHER" id="PTHR36699">
    <property type="entry name" value="LD-TRANSPEPTIDASE"/>
    <property type="match status" value="1"/>
</dbReference>
<evidence type="ECO:0000313" key="10">
    <source>
        <dbReference type="Proteomes" id="UP000316030"/>
    </source>
</evidence>
<dbReference type="GO" id="GO:0004180">
    <property type="term" value="F:carboxypeptidase activity"/>
    <property type="evidence" value="ECO:0007669"/>
    <property type="project" value="UniProtKB-ARBA"/>
</dbReference>
<keyword evidence="6 7" id="KW-0961">Cell wall biogenesis/degradation</keyword>